<sequence length="372" mass="42902">MIYIGFDISKYKHDCFIATETIGQAFSFENSQIGFRELLNKLTPFSKQEMIIGLEATGHYGENLKSFLTTHGFTFMEINPFLVKKFGEAHSLRKTKTDKKDAEMISSYMMTVDYKAYHHQSYHISALKSLTRLRYKLISMRTKHYNMITKVLDMIFPEFNSVIKEQGYSETSLYILKHFTSPERIAKMTNEHYDKIRRISIGKFNYPKFVTLKSLAKSTIGVTQDYQLLKLKMSISYVEKLTQDIKSTEEKIHLLMAQYPTKIQTIKGIGIISAATIISEYGDISLFSNPAEMLSYAGLDSTIKQSGTLSSTGKLVKRGSKYLRSTLINICMTIMIHNPVFYDYYLKKKQEGKHHRVALVHLAKKLVRIIHH</sequence>
<dbReference type="InterPro" id="IPR047650">
    <property type="entry name" value="Transpos_IS110"/>
</dbReference>
<evidence type="ECO:0000313" key="3">
    <source>
        <dbReference type="EMBL" id="MCU0105761.1"/>
    </source>
</evidence>
<dbReference type="Pfam" id="PF02371">
    <property type="entry name" value="Transposase_20"/>
    <property type="match status" value="1"/>
</dbReference>
<dbReference type="InterPro" id="IPR003346">
    <property type="entry name" value="Transposase_20"/>
</dbReference>
<evidence type="ECO:0000259" key="1">
    <source>
        <dbReference type="Pfam" id="PF01548"/>
    </source>
</evidence>
<dbReference type="InterPro" id="IPR002525">
    <property type="entry name" value="Transp_IS110-like_N"/>
</dbReference>
<gene>
    <name evidence="3" type="ORF">N7603_08900</name>
</gene>
<dbReference type="RefSeq" id="WP_262097081.1">
    <property type="nucleotide sequence ID" value="NZ_JAOEGN010000035.1"/>
</dbReference>
<evidence type="ECO:0000313" key="4">
    <source>
        <dbReference type="Proteomes" id="UP001209076"/>
    </source>
</evidence>
<dbReference type="Pfam" id="PF01548">
    <property type="entry name" value="DEDD_Tnp_IS110"/>
    <property type="match status" value="1"/>
</dbReference>
<dbReference type="PANTHER" id="PTHR33055:SF15">
    <property type="entry name" value="TRANSPOSASE-RELATED"/>
    <property type="match status" value="1"/>
</dbReference>
<reference evidence="4" key="1">
    <citation type="submission" date="2023-07" db="EMBL/GenBank/DDBJ databases">
        <title>Novel Mycoplasma species identified in domestic and wild animals.</title>
        <authorList>
            <person name="Volokhov D.V."/>
            <person name="Furtak V.A."/>
            <person name="Zagorodnyaya T.A."/>
        </authorList>
    </citation>
    <scope>NUCLEOTIDE SEQUENCE [LARGE SCALE GENOMIC DNA]</scope>
    <source>
        <strain evidence="4">92-19</strain>
    </source>
</reference>
<dbReference type="EMBL" id="JAOEGN010000035">
    <property type="protein sequence ID" value="MCU0105761.1"/>
    <property type="molecule type" value="Genomic_DNA"/>
</dbReference>
<keyword evidence="4" id="KW-1185">Reference proteome</keyword>
<feature type="domain" description="Transposase IS110-like N-terminal" evidence="1">
    <location>
        <begin position="4"/>
        <end position="157"/>
    </location>
</feature>
<evidence type="ECO:0000259" key="2">
    <source>
        <dbReference type="Pfam" id="PF02371"/>
    </source>
</evidence>
<dbReference type="Proteomes" id="UP001209076">
    <property type="component" value="Unassembled WGS sequence"/>
</dbReference>
<feature type="domain" description="Transposase IS116/IS110/IS902 C-terminal" evidence="2">
    <location>
        <begin position="262"/>
        <end position="345"/>
    </location>
</feature>
<proteinExistence type="predicted"/>
<name>A0ABT2PXS4_9MOLU</name>
<dbReference type="PANTHER" id="PTHR33055">
    <property type="entry name" value="TRANSPOSASE FOR INSERTION SEQUENCE ELEMENT IS1111A"/>
    <property type="match status" value="1"/>
</dbReference>
<feature type="non-terminal residue" evidence="3">
    <location>
        <position position="372"/>
    </location>
</feature>
<protein>
    <submittedName>
        <fullName evidence="3">IS110 family transposase</fullName>
    </submittedName>
</protein>
<accession>A0ABT2PXS4</accession>
<organism evidence="3 4">
    <name type="scientific">Paracholeplasma vituli</name>
    <dbReference type="NCBI Taxonomy" id="69473"/>
    <lineage>
        <taxon>Bacteria</taxon>
        <taxon>Bacillati</taxon>
        <taxon>Mycoplasmatota</taxon>
        <taxon>Mollicutes</taxon>
        <taxon>Acholeplasmatales</taxon>
        <taxon>Acholeplasmataceae</taxon>
        <taxon>Paracholeplasma</taxon>
    </lineage>
</organism>
<comment type="caution">
    <text evidence="3">The sequence shown here is derived from an EMBL/GenBank/DDBJ whole genome shotgun (WGS) entry which is preliminary data.</text>
</comment>
<dbReference type="NCBIfam" id="NF033542">
    <property type="entry name" value="transpos_IS110"/>
    <property type="match status" value="1"/>
</dbReference>